<accession>A0A2X3WNG3</accession>
<evidence type="ECO:0000313" key="1">
    <source>
        <dbReference type="EMBL" id="CAD0156461.1"/>
    </source>
</evidence>
<evidence type="ECO:0000313" key="3">
    <source>
        <dbReference type="Proteomes" id="UP000249634"/>
    </source>
</evidence>
<evidence type="ECO:0000313" key="4">
    <source>
        <dbReference type="Proteomes" id="UP000509120"/>
    </source>
</evidence>
<dbReference type="EMBL" id="LS483339">
    <property type="protein sequence ID" value="SQF25401.1"/>
    <property type="molecule type" value="Genomic_DNA"/>
</dbReference>
<protein>
    <submittedName>
        <fullName evidence="2">Mobile element protein</fullName>
    </submittedName>
</protein>
<organism evidence="2 3">
    <name type="scientific">Streptococcus thermophilus</name>
    <dbReference type="NCBI Taxonomy" id="1308"/>
    <lineage>
        <taxon>Bacteria</taxon>
        <taxon>Bacillati</taxon>
        <taxon>Bacillota</taxon>
        <taxon>Bacilli</taxon>
        <taxon>Lactobacillales</taxon>
        <taxon>Streptococcaceae</taxon>
        <taxon>Streptococcus</taxon>
    </lineage>
</organism>
<dbReference type="Proteomes" id="UP000249634">
    <property type="component" value="Chromosome 1"/>
</dbReference>
<reference evidence="1 4" key="2">
    <citation type="submission" date="2020-06" db="EMBL/GenBank/DDBJ databases">
        <authorList>
            <person name="Chuat V."/>
        </authorList>
    </citation>
    <scope>NUCLEOTIDE SEQUENCE [LARGE SCALE GENOMIC DNA]</scope>
    <source>
        <strain evidence="1">STH_CIRM_1046</strain>
    </source>
</reference>
<dbReference type="AlphaFoldDB" id="A0A2X3WNG3"/>
<dbReference type="Proteomes" id="UP000509120">
    <property type="component" value="Chromosome"/>
</dbReference>
<dbReference type="SUPFAM" id="SSF53098">
    <property type="entry name" value="Ribonuclease H-like"/>
    <property type="match status" value="1"/>
</dbReference>
<evidence type="ECO:0000313" key="2">
    <source>
        <dbReference type="EMBL" id="SQF25401.1"/>
    </source>
</evidence>
<gene>
    <name evidence="2" type="ORF">NCTC12958_01603</name>
    <name evidence="1" type="ORF">STHERMO_1473</name>
</gene>
<reference evidence="2 3" key="1">
    <citation type="submission" date="2018-06" db="EMBL/GenBank/DDBJ databases">
        <authorList>
            <consortium name="Pathogen Informatics"/>
            <person name="Doyle S."/>
        </authorList>
    </citation>
    <scope>NUCLEOTIDE SEQUENCE [LARGE SCALE GENOMIC DNA]</scope>
    <source>
        <strain evidence="2 3">NCTC12958</strain>
    </source>
</reference>
<proteinExistence type="predicted"/>
<sequence>MTDLTYVRVANRWAYVCFIIDLFNREIIGLSFGWHKTADLVKEAIQSIPYAL</sequence>
<name>A0A2X3WNG3_STRTR</name>
<dbReference type="InterPro" id="IPR012337">
    <property type="entry name" value="RNaseH-like_sf"/>
</dbReference>
<dbReference type="EMBL" id="LR822030">
    <property type="protein sequence ID" value="CAD0156461.1"/>
    <property type="molecule type" value="Genomic_DNA"/>
</dbReference>